<dbReference type="AlphaFoldDB" id="A0A6P2CXY3"/>
<name>A0A6P2CXY3_9BACT</name>
<keyword evidence="3" id="KW-1185">Reference proteome</keyword>
<organism evidence="2 3">
    <name type="scientific">Gemmata massiliana</name>
    <dbReference type="NCBI Taxonomy" id="1210884"/>
    <lineage>
        <taxon>Bacteria</taxon>
        <taxon>Pseudomonadati</taxon>
        <taxon>Planctomycetota</taxon>
        <taxon>Planctomycetia</taxon>
        <taxon>Gemmatales</taxon>
        <taxon>Gemmataceae</taxon>
        <taxon>Gemmata</taxon>
    </lineage>
</organism>
<gene>
    <name evidence="2" type="ORF">SOIL9_39450</name>
</gene>
<keyword evidence="1" id="KW-0812">Transmembrane</keyword>
<dbReference type="KEGG" id="gms:SOIL9_39450"/>
<reference evidence="2 3" key="1">
    <citation type="submission" date="2019-05" db="EMBL/GenBank/DDBJ databases">
        <authorList>
            <consortium name="Science for Life Laboratories"/>
        </authorList>
    </citation>
    <scope>NUCLEOTIDE SEQUENCE [LARGE SCALE GENOMIC DNA]</scope>
    <source>
        <strain evidence="2">Soil9</strain>
    </source>
</reference>
<feature type="transmembrane region" description="Helical" evidence="1">
    <location>
        <begin position="6"/>
        <end position="24"/>
    </location>
</feature>
<protein>
    <submittedName>
        <fullName evidence="2">Uncharacterized protein</fullName>
    </submittedName>
</protein>
<dbReference type="Proteomes" id="UP000464178">
    <property type="component" value="Chromosome"/>
</dbReference>
<dbReference type="EMBL" id="LR593886">
    <property type="protein sequence ID" value="VTR93769.1"/>
    <property type="molecule type" value="Genomic_DNA"/>
</dbReference>
<evidence type="ECO:0000313" key="3">
    <source>
        <dbReference type="Proteomes" id="UP000464178"/>
    </source>
</evidence>
<feature type="transmembrane region" description="Helical" evidence="1">
    <location>
        <begin position="159"/>
        <end position="185"/>
    </location>
</feature>
<keyword evidence="1" id="KW-1133">Transmembrane helix</keyword>
<feature type="transmembrane region" description="Helical" evidence="1">
    <location>
        <begin position="111"/>
        <end position="134"/>
    </location>
</feature>
<evidence type="ECO:0000313" key="2">
    <source>
        <dbReference type="EMBL" id="VTR93769.1"/>
    </source>
</evidence>
<feature type="transmembrane region" description="Helical" evidence="1">
    <location>
        <begin position="73"/>
        <end position="99"/>
    </location>
</feature>
<dbReference type="RefSeq" id="WP_162668442.1">
    <property type="nucleotide sequence ID" value="NZ_LR593886.1"/>
</dbReference>
<evidence type="ECO:0000256" key="1">
    <source>
        <dbReference type="SAM" id="Phobius"/>
    </source>
</evidence>
<proteinExistence type="predicted"/>
<accession>A0A6P2CXY3</accession>
<keyword evidence="1" id="KW-0472">Membrane</keyword>
<sequence>MRPLETYQLVLPIVMCLVVAVLATQGVRYRFALLGFGAIVGYAILQDQVSARLCPEYFTVFHNPIPGVADPTLLGVCWGFLGGWWGGILLGYVAGLVATVGPRPQLHPRELVLPLAVLVAVVAGATALTGASVWRHADTLGVALDPSTAELVPVERHKALLVVACYHFVAYGSAAIGGVAVCVWIGTKRRKRGHQGTGSCPPKPLL</sequence>